<dbReference type="EMBL" id="CM051399">
    <property type="protein sequence ID" value="KAJ4716190.1"/>
    <property type="molecule type" value="Genomic_DNA"/>
</dbReference>
<sequence>MKMKLFFATLLLCSLLFSSSFLEPAMAQTDSSFCGGKCAKRCEQSRSSGPLLEVLRHMLRGVQVCSFWDLWEQT</sequence>
<gene>
    <name evidence="1" type="ORF">OWV82_011246</name>
</gene>
<organism evidence="1 2">
    <name type="scientific">Melia azedarach</name>
    <name type="common">Chinaberry tree</name>
    <dbReference type="NCBI Taxonomy" id="155640"/>
    <lineage>
        <taxon>Eukaryota</taxon>
        <taxon>Viridiplantae</taxon>
        <taxon>Streptophyta</taxon>
        <taxon>Embryophyta</taxon>
        <taxon>Tracheophyta</taxon>
        <taxon>Spermatophyta</taxon>
        <taxon>Magnoliopsida</taxon>
        <taxon>eudicotyledons</taxon>
        <taxon>Gunneridae</taxon>
        <taxon>Pentapetalae</taxon>
        <taxon>rosids</taxon>
        <taxon>malvids</taxon>
        <taxon>Sapindales</taxon>
        <taxon>Meliaceae</taxon>
        <taxon>Melia</taxon>
    </lineage>
</organism>
<reference evidence="1 2" key="1">
    <citation type="journal article" date="2023" name="Science">
        <title>Complex scaffold remodeling in plant triterpene biosynthesis.</title>
        <authorList>
            <person name="De La Pena R."/>
            <person name="Hodgson H."/>
            <person name="Liu J.C."/>
            <person name="Stephenson M.J."/>
            <person name="Martin A.C."/>
            <person name="Owen C."/>
            <person name="Harkess A."/>
            <person name="Leebens-Mack J."/>
            <person name="Jimenez L.E."/>
            <person name="Osbourn A."/>
            <person name="Sattely E.S."/>
        </authorList>
    </citation>
    <scope>NUCLEOTIDE SEQUENCE [LARGE SCALE GENOMIC DNA]</scope>
    <source>
        <strain evidence="2">cv. JPN11</strain>
        <tissue evidence="1">Leaf</tissue>
    </source>
</reference>
<evidence type="ECO:0000313" key="1">
    <source>
        <dbReference type="EMBL" id="KAJ4716190.1"/>
    </source>
</evidence>
<proteinExistence type="predicted"/>
<name>A0ACC1Y0Z0_MELAZ</name>
<keyword evidence="2" id="KW-1185">Reference proteome</keyword>
<protein>
    <submittedName>
        <fullName evidence="1">Peamaclein-like</fullName>
    </submittedName>
</protein>
<dbReference type="Proteomes" id="UP001164539">
    <property type="component" value="Chromosome 6"/>
</dbReference>
<evidence type="ECO:0000313" key="2">
    <source>
        <dbReference type="Proteomes" id="UP001164539"/>
    </source>
</evidence>
<accession>A0ACC1Y0Z0</accession>
<comment type="caution">
    <text evidence="1">The sequence shown here is derived from an EMBL/GenBank/DDBJ whole genome shotgun (WGS) entry which is preliminary data.</text>
</comment>